<evidence type="ECO:0000256" key="3">
    <source>
        <dbReference type="ARBA" id="ARBA00010846"/>
    </source>
</evidence>
<name>A0A835T737_CHLIN</name>
<keyword evidence="7" id="KW-1185">Reference proteome</keyword>
<dbReference type="InterPro" id="IPR008974">
    <property type="entry name" value="TRAF-like"/>
</dbReference>
<feature type="domain" description="BTB" evidence="5">
    <location>
        <begin position="347"/>
        <end position="414"/>
    </location>
</feature>
<dbReference type="EMBL" id="JAEHOC010000007">
    <property type="protein sequence ID" value="KAG2439943.1"/>
    <property type="molecule type" value="Genomic_DNA"/>
</dbReference>
<dbReference type="AlphaFoldDB" id="A0A835T737"/>
<evidence type="ECO:0000259" key="5">
    <source>
        <dbReference type="PROSITE" id="PS50097"/>
    </source>
</evidence>
<evidence type="ECO:0000313" key="7">
    <source>
        <dbReference type="Proteomes" id="UP000650467"/>
    </source>
</evidence>
<dbReference type="SUPFAM" id="SSF54695">
    <property type="entry name" value="POZ domain"/>
    <property type="match status" value="1"/>
</dbReference>
<feature type="region of interest" description="Disordered" evidence="4">
    <location>
        <begin position="580"/>
        <end position="600"/>
    </location>
</feature>
<comment type="function">
    <text evidence="1">May act as a substrate-specific adapter of an E3 ubiquitin-protein ligase complex (CUL3-RBX1-BTB) which mediates the ubiquitination and subsequent proteasomal degradation of target proteins.</text>
</comment>
<dbReference type="PANTHER" id="PTHR26379">
    <property type="entry name" value="BTB/POZ AND MATH DOMAIN-CONTAINING PROTEIN 1"/>
    <property type="match status" value="1"/>
</dbReference>
<dbReference type="PANTHER" id="PTHR26379:SF187">
    <property type="entry name" value="OS07G0655300 PROTEIN"/>
    <property type="match status" value="1"/>
</dbReference>
<dbReference type="Pfam" id="PF00651">
    <property type="entry name" value="BTB"/>
    <property type="match status" value="1"/>
</dbReference>
<dbReference type="PROSITE" id="PS50097">
    <property type="entry name" value="BTB"/>
    <property type="match status" value="1"/>
</dbReference>
<dbReference type="CDD" id="cd00121">
    <property type="entry name" value="MATH"/>
    <property type="match status" value="2"/>
</dbReference>
<reference evidence="6" key="1">
    <citation type="journal article" date="2020" name="bioRxiv">
        <title>Comparative genomics of Chlamydomonas.</title>
        <authorList>
            <person name="Craig R.J."/>
            <person name="Hasan A.R."/>
            <person name="Ness R.W."/>
            <person name="Keightley P.D."/>
        </authorList>
    </citation>
    <scope>NUCLEOTIDE SEQUENCE</scope>
    <source>
        <strain evidence="6">SAG 7.73</strain>
    </source>
</reference>
<dbReference type="InterPro" id="IPR045005">
    <property type="entry name" value="BPM1-6"/>
</dbReference>
<evidence type="ECO:0000256" key="4">
    <source>
        <dbReference type="SAM" id="MobiDB-lite"/>
    </source>
</evidence>
<evidence type="ECO:0000256" key="2">
    <source>
        <dbReference type="ARBA" id="ARBA00004906"/>
    </source>
</evidence>
<dbReference type="SUPFAM" id="SSF49599">
    <property type="entry name" value="TRAF domain-like"/>
    <property type="match status" value="2"/>
</dbReference>
<dbReference type="OrthoDB" id="6359816at2759"/>
<dbReference type="GO" id="GO:0016567">
    <property type="term" value="P:protein ubiquitination"/>
    <property type="evidence" value="ECO:0007669"/>
    <property type="project" value="InterPro"/>
</dbReference>
<dbReference type="Gene3D" id="2.60.210.10">
    <property type="entry name" value="Apoptosis, Tumor Necrosis Factor Receptor Associated Protein 2, Chain A"/>
    <property type="match status" value="2"/>
</dbReference>
<comment type="pathway">
    <text evidence="2">Protein modification; protein ubiquitination.</text>
</comment>
<comment type="caution">
    <text evidence="6">The sequence shown here is derived from an EMBL/GenBank/DDBJ whole genome shotgun (WGS) entry which is preliminary data.</text>
</comment>
<gene>
    <name evidence="6" type="ORF">HXX76_004062</name>
</gene>
<dbReference type="InterPro" id="IPR056423">
    <property type="entry name" value="BACK_BPM_SPOP"/>
</dbReference>
<dbReference type="Proteomes" id="UP000650467">
    <property type="component" value="Unassembled WGS sequence"/>
</dbReference>
<organism evidence="6 7">
    <name type="scientific">Chlamydomonas incerta</name>
    <dbReference type="NCBI Taxonomy" id="51695"/>
    <lineage>
        <taxon>Eukaryota</taxon>
        <taxon>Viridiplantae</taxon>
        <taxon>Chlorophyta</taxon>
        <taxon>core chlorophytes</taxon>
        <taxon>Chlorophyceae</taxon>
        <taxon>CS clade</taxon>
        <taxon>Chlamydomonadales</taxon>
        <taxon>Chlamydomonadaceae</taxon>
        <taxon>Chlamydomonas</taxon>
    </lineage>
</organism>
<evidence type="ECO:0000313" key="6">
    <source>
        <dbReference type="EMBL" id="KAG2439943.1"/>
    </source>
</evidence>
<dbReference type="GO" id="GO:0071472">
    <property type="term" value="P:cellular response to salt stress"/>
    <property type="evidence" value="ECO:0007669"/>
    <property type="project" value="UniProtKB-ARBA"/>
</dbReference>
<dbReference type="Pfam" id="PF24570">
    <property type="entry name" value="BACK_BPM_SPOP"/>
    <property type="match status" value="1"/>
</dbReference>
<dbReference type="InterPro" id="IPR002083">
    <property type="entry name" value="MATH/TRAF_dom"/>
</dbReference>
<proteinExistence type="inferred from homology"/>
<dbReference type="Pfam" id="PF22486">
    <property type="entry name" value="MATH_2"/>
    <property type="match status" value="1"/>
</dbReference>
<dbReference type="CDD" id="cd18280">
    <property type="entry name" value="BTB_POZ_BPM_plant"/>
    <property type="match status" value="1"/>
</dbReference>
<dbReference type="SMART" id="SM00225">
    <property type="entry name" value="BTB"/>
    <property type="match status" value="1"/>
</dbReference>
<feature type="compositionally biased region" description="Gly residues" evidence="4">
    <location>
        <begin position="130"/>
        <end position="143"/>
    </location>
</feature>
<comment type="similarity">
    <text evidence="3">Belongs to the Tdpoz family.</text>
</comment>
<feature type="compositionally biased region" description="Gly residues" evidence="4">
    <location>
        <begin position="580"/>
        <end position="598"/>
    </location>
</feature>
<dbReference type="InterPro" id="IPR034090">
    <property type="entry name" value="BPM_C"/>
</dbReference>
<sequence length="620" mass="62362">MAQQRTASKTVTDTIVGEHTHTIVGYSLIKGIGDGEPIASERFVVGGHEWVLLFYPDGKRSSSEGPMGNGGGDGGHPGQVQLPLGGVGGLQGGVRDDQLDGVGVGLPPGPPPPAAAQGGQLQGGERRGDGGAGGGGGGGGGGDVLGHVGPNVLAAQAAAHHHAAAAAAVAAAGMAAHHGGGGMMAPMAAPMHRQQRRDTTNEYAALFVALIGEGPNPQGIVSTTEGKVVRAFHRFTLVDQTGQGRDLTKGRTRDAGAVKISCARQDPNARNCHGYRKFVKRSLLEDPSKGYLANDTLVIKYTIELVVSSGGALMRGGGGRGGAELIRVPPPSLGADLAALLASGEGADVTLVVDGEEFKAHKFLLEARSAFFRSLLNNDMREGLEGRAVVHDVRAPVFRLLLHYVYTDSLPEGMEDSGLEVEVAQHLLAAADSLQLERLRRIAERRLTECVDVESVAFTLALADRNHAAELKRVCLDYVGRNLAAVMKTEGYSHMVASCPGLQGEILSTLAALGGAGPADAAGAAGAAAGAGAGACGGAGSSRLAQCLTGGAVTGGVGGGVGSAARGAAGGATPLPLGGTGGGAGGGGGGGGLGGGHTGRVRDMLVDAVDDVRRVRPRRD</sequence>
<dbReference type="InterPro" id="IPR000210">
    <property type="entry name" value="BTB/POZ_dom"/>
</dbReference>
<dbReference type="InterPro" id="IPR011333">
    <property type="entry name" value="SKP1/BTB/POZ_sf"/>
</dbReference>
<evidence type="ECO:0000256" key="1">
    <source>
        <dbReference type="ARBA" id="ARBA00002668"/>
    </source>
</evidence>
<accession>A0A835T737</accession>
<dbReference type="Gene3D" id="1.25.40.420">
    <property type="match status" value="1"/>
</dbReference>
<dbReference type="CDD" id="cd14736">
    <property type="entry name" value="BACK_AtBPM-like"/>
    <property type="match status" value="1"/>
</dbReference>
<feature type="compositionally biased region" description="Gly residues" evidence="4">
    <location>
        <begin position="67"/>
        <end position="77"/>
    </location>
</feature>
<dbReference type="Gene3D" id="3.30.710.10">
    <property type="entry name" value="Potassium Channel Kv1.1, Chain A"/>
    <property type="match status" value="1"/>
</dbReference>
<feature type="region of interest" description="Disordered" evidence="4">
    <location>
        <begin position="62"/>
        <end position="143"/>
    </location>
</feature>
<protein>
    <recommendedName>
        <fullName evidence="5">BTB domain-containing protein</fullName>
    </recommendedName>
</protein>